<accession>A0AAU8GL97</accession>
<reference evidence="1" key="1">
    <citation type="submission" date="2024-05" db="EMBL/GenBank/DDBJ databases">
        <title>This phage originates from the Bacteriophage catalogue of the Bacteriophage Competence Centre, Department of Microbiology und Biotechnology, Max Rubner-Institut, Kiel, Germany.</title>
        <authorList>
            <person name="Sprotte S."/>
            <person name="Brinks E."/>
        </authorList>
    </citation>
    <scope>NUCLEOTIDE SEQUENCE</scope>
</reference>
<evidence type="ECO:0000313" key="1">
    <source>
        <dbReference type="EMBL" id="XCH42404.1"/>
    </source>
</evidence>
<name>A0AAU8GL97_9CAUD</name>
<proteinExistence type="predicted"/>
<dbReference type="EMBL" id="PP810247">
    <property type="protein sequence ID" value="XCH42404.1"/>
    <property type="molecule type" value="Genomic_DNA"/>
</dbReference>
<sequence>MENHTITGSLKSTVKTLIISNCYLLFSIEVFFKESVKRNGEKNVHPYLLRVKVYFHGDSI</sequence>
<protein>
    <submittedName>
        <fullName evidence="1">Uncharacterized protein</fullName>
    </submittedName>
</protein>
<organism evidence="1">
    <name type="scientific">Salmonella phage PMBT37</name>
    <dbReference type="NCBI Taxonomy" id="3153515"/>
    <lineage>
        <taxon>Viruses</taxon>
        <taxon>Duplodnaviria</taxon>
        <taxon>Heunggongvirae</taxon>
        <taxon>Uroviricota</taxon>
        <taxon>Caudoviricetes</taxon>
    </lineage>
</organism>